<dbReference type="SUPFAM" id="SSF102114">
    <property type="entry name" value="Radical SAM enzymes"/>
    <property type="match status" value="1"/>
</dbReference>
<dbReference type="OrthoDB" id="5378099at2"/>
<evidence type="ECO:0008006" key="3">
    <source>
        <dbReference type="Google" id="ProtNLM"/>
    </source>
</evidence>
<evidence type="ECO:0000313" key="2">
    <source>
        <dbReference type="Proteomes" id="UP000223913"/>
    </source>
</evidence>
<proteinExistence type="predicted"/>
<evidence type="ECO:0000313" key="1">
    <source>
        <dbReference type="EMBL" id="PHN04098.1"/>
    </source>
</evidence>
<comment type="caution">
    <text evidence="1">The sequence shown here is derived from an EMBL/GenBank/DDBJ whole genome shotgun (WGS) entry which is preliminary data.</text>
</comment>
<dbReference type="EMBL" id="PDUD01000027">
    <property type="protein sequence ID" value="PHN04098.1"/>
    <property type="molecule type" value="Genomic_DNA"/>
</dbReference>
<gene>
    <name evidence="1" type="ORF">CRP01_23155</name>
</gene>
<sequence length="376" mass="43714">MKTTQTLRNLRLRPDDQQELAALRSGKWLLYETVASEQVNIGKRTWSLRSGLTFTPYANPTRCNAHCRFCSEELQRKHQKQLTALQLITDHDRYFSALSAVLADLAGLKNLGLSLSGLEATSDPFWLVRLLQLLQSQQGIPRFNERVLYTNGSGLHRSPDLIFLLQDLAFDRLEISRCHYKERINQRIMYINRNQAVWQNVAYEELIRKVNGRLPVKSSCILTKPGVNDVNEMEKYLDWQLSLGVSQVVFRELSRLDDTYIENSTKQWVEDNRVPIDGLLRTIMPDLNRQRRNWTYLGSTAGYYYYNERYRYKNTLEVNLETSSYRALMDCNETSLVQKLVFHSNGNLCGDWDPNEQVMANYFQEIESGMDVGLLT</sequence>
<dbReference type="InterPro" id="IPR058240">
    <property type="entry name" value="rSAM_sf"/>
</dbReference>
<keyword evidence="2" id="KW-1185">Reference proteome</keyword>
<reference evidence="1 2" key="1">
    <citation type="submission" date="2017-10" db="EMBL/GenBank/DDBJ databases">
        <title>The draft genome sequence of Lewinella nigricans NBRC 102662.</title>
        <authorList>
            <person name="Wang K."/>
        </authorList>
    </citation>
    <scope>NUCLEOTIDE SEQUENCE [LARGE SCALE GENOMIC DNA]</scope>
    <source>
        <strain evidence="1 2">NBRC 102662</strain>
    </source>
</reference>
<dbReference type="Gene3D" id="3.20.20.70">
    <property type="entry name" value="Aldolase class I"/>
    <property type="match status" value="1"/>
</dbReference>
<name>A0A2D0N6S4_FLAN2</name>
<dbReference type="AlphaFoldDB" id="A0A2D0N6S4"/>
<dbReference type="RefSeq" id="WP_099152484.1">
    <property type="nucleotide sequence ID" value="NZ_PDUD01000027.1"/>
</dbReference>
<protein>
    <recommendedName>
        <fullName evidence="3">Radical SAM protein</fullName>
    </recommendedName>
</protein>
<accession>A0A2D0N6S4</accession>
<dbReference type="Proteomes" id="UP000223913">
    <property type="component" value="Unassembled WGS sequence"/>
</dbReference>
<dbReference type="InterPro" id="IPR013785">
    <property type="entry name" value="Aldolase_TIM"/>
</dbReference>
<organism evidence="1 2">
    <name type="scientific">Flavilitoribacter nigricans (strain ATCC 23147 / DSM 23189 / NBRC 102662 / NCIMB 1420 / SS-2)</name>
    <name type="common">Lewinella nigricans</name>
    <dbReference type="NCBI Taxonomy" id="1122177"/>
    <lineage>
        <taxon>Bacteria</taxon>
        <taxon>Pseudomonadati</taxon>
        <taxon>Bacteroidota</taxon>
        <taxon>Saprospiria</taxon>
        <taxon>Saprospirales</taxon>
        <taxon>Lewinellaceae</taxon>
        <taxon>Flavilitoribacter</taxon>
    </lineage>
</organism>